<keyword evidence="4" id="KW-1185">Reference proteome</keyword>
<protein>
    <submittedName>
        <fullName evidence="3">Uncharacterized protein</fullName>
    </submittedName>
</protein>
<evidence type="ECO:0000313" key="3">
    <source>
        <dbReference type="EMBL" id="KAG9191594.1"/>
    </source>
</evidence>
<dbReference type="AlphaFoldDB" id="A0AAD4IBQ1"/>
<accession>A0AAD4IBQ1</accession>
<sequence length="402" mass="43990">MSMKAFATIVLAAGLAAAKPINTPRSLSSSTEREVDFNSVVNGFSGNDGDFNFIDGFNNFNQQQQVIQIQEQSLQIVDNGRQQAVVQQVQEVLIVDQVNNGFNNDMKNLFRKSNFQNQFRDVSTVTLVVQEIQIAIDDGRGNQVQQNIFAQSAVVANRGARKTQTVMIFDSRTLIAQDILGNNAFANLGGFGGIAGATAALDNKMPTKTAGVQLFGAKPSWTAVAEDPAATLGAIWQGALQDLQNADNDEQDNKLNEQIAAEELKAIQEALGQNDGADEQADEEQKKAEEEAAKQAEEQQKAEEEAAKKDAKEQKKAAEEEQKKAAEEEQKKAEEEAKKAAEEEQKKADEEAKKAAEEEQKKADEEQKKAAGEEQKKAEEEAKKAAEEEQKKADEEQKKAEA</sequence>
<keyword evidence="2" id="KW-0732">Signal</keyword>
<organism evidence="3 4">
    <name type="scientific">Alternaria panax</name>
    <dbReference type="NCBI Taxonomy" id="48097"/>
    <lineage>
        <taxon>Eukaryota</taxon>
        <taxon>Fungi</taxon>
        <taxon>Dikarya</taxon>
        <taxon>Ascomycota</taxon>
        <taxon>Pezizomycotina</taxon>
        <taxon>Dothideomycetes</taxon>
        <taxon>Pleosporomycetidae</taxon>
        <taxon>Pleosporales</taxon>
        <taxon>Pleosporineae</taxon>
        <taxon>Pleosporaceae</taxon>
        <taxon>Alternaria</taxon>
        <taxon>Alternaria sect. Panax</taxon>
    </lineage>
</organism>
<feature type="signal peptide" evidence="2">
    <location>
        <begin position="1"/>
        <end position="18"/>
    </location>
</feature>
<dbReference type="Proteomes" id="UP001199106">
    <property type="component" value="Unassembled WGS sequence"/>
</dbReference>
<name>A0AAD4IBQ1_9PLEO</name>
<reference evidence="3" key="1">
    <citation type="submission" date="2021-07" db="EMBL/GenBank/DDBJ databases">
        <title>Genome Resource of American Ginseng Black Spot Pathogen Alternaria panax.</title>
        <authorList>
            <person name="Qiu C."/>
            <person name="Wang W."/>
            <person name="Liu Z."/>
        </authorList>
    </citation>
    <scope>NUCLEOTIDE SEQUENCE</scope>
    <source>
        <strain evidence="3">BNCC115425</strain>
    </source>
</reference>
<evidence type="ECO:0000256" key="1">
    <source>
        <dbReference type="SAM" id="MobiDB-lite"/>
    </source>
</evidence>
<proteinExistence type="predicted"/>
<dbReference type="EMBL" id="JAANER010000003">
    <property type="protein sequence ID" value="KAG9191594.1"/>
    <property type="molecule type" value="Genomic_DNA"/>
</dbReference>
<dbReference type="InterPro" id="IPR052293">
    <property type="entry name" value="SRRP"/>
</dbReference>
<feature type="compositionally biased region" description="Basic and acidic residues" evidence="1">
    <location>
        <begin position="283"/>
        <end position="402"/>
    </location>
</feature>
<gene>
    <name evidence="3" type="ORF">G6011_10328</name>
</gene>
<evidence type="ECO:0000313" key="4">
    <source>
        <dbReference type="Proteomes" id="UP001199106"/>
    </source>
</evidence>
<feature type="region of interest" description="Disordered" evidence="1">
    <location>
        <begin position="274"/>
        <end position="402"/>
    </location>
</feature>
<feature type="chain" id="PRO_5042244211" evidence="2">
    <location>
        <begin position="19"/>
        <end position="402"/>
    </location>
</feature>
<dbReference type="PANTHER" id="PTHR12239">
    <property type="entry name" value="PROTEIN CBG20215-RELATED"/>
    <property type="match status" value="1"/>
</dbReference>
<evidence type="ECO:0000256" key="2">
    <source>
        <dbReference type="SAM" id="SignalP"/>
    </source>
</evidence>
<dbReference type="PANTHER" id="PTHR12239:SF41">
    <property type="entry name" value="MEMBRANE ASSOCIATED PROTEIN, PUTATIVE-RELATED"/>
    <property type="match status" value="1"/>
</dbReference>
<comment type="caution">
    <text evidence="3">The sequence shown here is derived from an EMBL/GenBank/DDBJ whole genome shotgun (WGS) entry which is preliminary data.</text>
</comment>